<dbReference type="Proteomes" id="UP000572635">
    <property type="component" value="Unassembled WGS sequence"/>
</dbReference>
<dbReference type="EMBL" id="JACHDB010000001">
    <property type="protein sequence ID" value="MBB5432899.1"/>
    <property type="molecule type" value="Genomic_DNA"/>
</dbReference>
<dbReference type="GO" id="GO:0016757">
    <property type="term" value="F:glycosyltransferase activity"/>
    <property type="evidence" value="ECO:0007669"/>
    <property type="project" value="UniProtKB-KW"/>
</dbReference>
<keyword evidence="1" id="KW-0328">Glycosyltransferase</keyword>
<keyword evidence="5" id="KW-1185">Reference proteome</keyword>
<dbReference type="Gene3D" id="3.40.50.2000">
    <property type="entry name" value="Glycogen Phosphorylase B"/>
    <property type="match status" value="2"/>
</dbReference>
<accession>A0A7W8QMU0</accession>
<organism evidence="4 5">
    <name type="scientific">Nocardiopsis composta</name>
    <dbReference type="NCBI Taxonomy" id="157465"/>
    <lineage>
        <taxon>Bacteria</taxon>
        <taxon>Bacillati</taxon>
        <taxon>Actinomycetota</taxon>
        <taxon>Actinomycetes</taxon>
        <taxon>Streptosporangiales</taxon>
        <taxon>Nocardiopsidaceae</taxon>
        <taxon>Nocardiopsis</taxon>
    </lineage>
</organism>
<proteinExistence type="predicted"/>
<gene>
    <name evidence="4" type="ORF">HDA36_002983</name>
</gene>
<protein>
    <submittedName>
        <fullName evidence="4">Glycosyltransferase involved in cell wall biosynthesis</fullName>
    </submittedName>
</protein>
<dbReference type="InterPro" id="IPR028098">
    <property type="entry name" value="Glyco_trans_4-like_N"/>
</dbReference>
<evidence type="ECO:0000259" key="3">
    <source>
        <dbReference type="Pfam" id="PF13579"/>
    </source>
</evidence>
<evidence type="ECO:0000256" key="1">
    <source>
        <dbReference type="ARBA" id="ARBA00022676"/>
    </source>
</evidence>
<evidence type="ECO:0000313" key="5">
    <source>
        <dbReference type="Proteomes" id="UP000572635"/>
    </source>
</evidence>
<reference evidence="4 5" key="1">
    <citation type="submission" date="2020-08" db="EMBL/GenBank/DDBJ databases">
        <title>Sequencing the genomes of 1000 actinobacteria strains.</title>
        <authorList>
            <person name="Klenk H.-P."/>
        </authorList>
    </citation>
    <scope>NUCLEOTIDE SEQUENCE [LARGE SCALE GENOMIC DNA]</scope>
    <source>
        <strain evidence="4 5">DSM 44551</strain>
    </source>
</reference>
<sequence>MLQNVRAATYAATLAWRHLRDEPARSPLLLLRVLPAPARAGLRRAAARGGPLLRAYALADAGERDEAVRTVRGAAHRASPRSLARSAAFALAIRETGLADELIERLPEGGRRAALADRSALVAGRRVPDHRGYTLTVAPERRTRRDRPVNGQRSAEHARHAGLRVLHMVTNALPHTNAGYTQRTHRIALGQRAAGLDAQVATRAGYPLSAGKPDARPRLELDGVPYHRLLPWSAPSGWDGEVRAGVRLAGPLLDRIRPHLLHAASNHVNGRTAIELGRARGLPVVYEVRGFLEESWLSRDPSRSTADAYYRAERERETACMLDADLVVTLGEAMRADIVARGVPAEKVLVVPNAVDESFLEPLPDGGAVRGRLGIPADAFVVGTTTSCYGYEGLDTLVDAVALLRGQGVPAHALIVGDGPELPGLRRRAAEAGLDGAAHFPGRVPAGEVRAHHAALDVFAVPRRDERVSRLVTPLKPVEAMAGGLPVVASDLPALRELVRPGRTGELVGAGDAAALAERLAALAADPAARAALGGEAQARIGRDRTWTAAAHRYAAAYRGLLGGGGEWSVSSNPE</sequence>
<evidence type="ECO:0000256" key="2">
    <source>
        <dbReference type="ARBA" id="ARBA00022679"/>
    </source>
</evidence>
<dbReference type="AlphaFoldDB" id="A0A7W8QMU0"/>
<dbReference type="PANTHER" id="PTHR12526:SF639">
    <property type="entry name" value="GLYCOSYL TRANSFERASE GROUP 1"/>
    <property type="match status" value="1"/>
</dbReference>
<dbReference type="SUPFAM" id="SSF53756">
    <property type="entry name" value="UDP-Glycosyltransferase/glycogen phosphorylase"/>
    <property type="match status" value="1"/>
</dbReference>
<feature type="domain" description="Glycosyltransferase subfamily 4-like N-terminal" evidence="3">
    <location>
        <begin position="179"/>
        <end position="353"/>
    </location>
</feature>
<dbReference type="Pfam" id="PF13579">
    <property type="entry name" value="Glyco_trans_4_4"/>
    <property type="match status" value="1"/>
</dbReference>
<name>A0A7W8QMU0_9ACTN</name>
<comment type="caution">
    <text evidence="4">The sequence shown here is derived from an EMBL/GenBank/DDBJ whole genome shotgun (WGS) entry which is preliminary data.</text>
</comment>
<dbReference type="Pfam" id="PF13692">
    <property type="entry name" value="Glyco_trans_1_4"/>
    <property type="match status" value="1"/>
</dbReference>
<evidence type="ECO:0000313" key="4">
    <source>
        <dbReference type="EMBL" id="MBB5432899.1"/>
    </source>
</evidence>
<keyword evidence="2 4" id="KW-0808">Transferase</keyword>
<dbReference type="PANTHER" id="PTHR12526">
    <property type="entry name" value="GLYCOSYLTRANSFERASE"/>
    <property type="match status" value="1"/>
</dbReference>